<dbReference type="AlphaFoldDB" id="A0AAW9RZA2"/>
<dbReference type="GO" id="GO:0050660">
    <property type="term" value="F:flavin adenine dinucleotide binding"/>
    <property type="evidence" value="ECO:0007669"/>
    <property type="project" value="InterPro"/>
</dbReference>
<dbReference type="PIRSF" id="PIRSF000137">
    <property type="entry name" value="Alcohol_oxidase"/>
    <property type="match status" value="1"/>
</dbReference>
<sequence>MSREWDYIIVGAGSAGCVLAARLSEDPDVRVLVVEAGGWDRHPLIHMPLGWPRLLAGRITDWGYDTEPDAAIGKAMECARGKVVGGSSSTNAMAWVKGHPLDFDRWSAQGLPGWDHASLLPYFKRIETWTGSPSDRRGRAGPIRVEPNGFEDPICESFRETVASAGYRTGNDYNDTDTEGFSPWQTTRKNGRRASAARAYLHPARARPNLTVMVRTHVVTLLWKGNRAVGVRCRRNGREMELLASREVVLCGGAINSPQTLMLSGIGPADQLRRHGIACRVDLPGVGSNLQDHISSPVICARSDRGSLLRNMRLDRLMASLAHWTISGRGFVGRLPVADMGFLKVRSQAQQPDLQVMMIAGALSAAPWLPPFSKPFSDAFALRAIVLHPASRGHVRLRSSNPLDPPMITQNFLSVAADRQLLRDGLRELLGLTSIAPLSRHVGSILGPKGADDAQLDAHIAATAVSVHHPAGTCRMGGDSDNERVVDGTLRVVGVEGLRVVDASVMPDLTGGNINAPVMMIAEKAADLIVGRR</sequence>
<feature type="region of interest" description="Disordered" evidence="6">
    <location>
        <begin position="169"/>
        <end position="189"/>
    </location>
</feature>
<evidence type="ECO:0000313" key="10">
    <source>
        <dbReference type="Proteomes" id="UP001378188"/>
    </source>
</evidence>
<dbReference type="EMBL" id="JAZHOF010000011">
    <property type="protein sequence ID" value="MEJ8574264.1"/>
    <property type="molecule type" value="Genomic_DNA"/>
</dbReference>
<evidence type="ECO:0000256" key="3">
    <source>
        <dbReference type="ARBA" id="ARBA00022630"/>
    </source>
</evidence>
<comment type="caution">
    <text evidence="9">The sequence shown here is derived from an EMBL/GenBank/DDBJ whole genome shotgun (WGS) entry which is preliminary data.</text>
</comment>
<keyword evidence="4 5" id="KW-0274">FAD</keyword>
<keyword evidence="3" id="KW-0285">Flavoprotein</keyword>
<feature type="binding site" evidence="5">
    <location>
        <position position="218"/>
    </location>
    <ligand>
        <name>FAD</name>
        <dbReference type="ChEBI" id="CHEBI:57692"/>
    </ligand>
</feature>
<dbReference type="PANTHER" id="PTHR11552:SF147">
    <property type="entry name" value="CHOLINE DEHYDROGENASE, MITOCHONDRIAL"/>
    <property type="match status" value="1"/>
</dbReference>
<dbReference type="PANTHER" id="PTHR11552">
    <property type="entry name" value="GLUCOSE-METHANOL-CHOLINE GMC OXIDOREDUCTASE"/>
    <property type="match status" value="1"/>
</dbReference>
<organism evidence="9 10">
    <name type="scientific">Microbaculum marinum</name>
    <dbReference type="NCBI Taxonomy" id="1764581"/>
    <lineage>
        <taxon>Bacteria</taxon>
        <taxon>Pseudomonadati</taxon>
        <taxon>Pseudomonadota</taxon>
        <taxon>Alphaproteobacteria</taxon>
        <taxon>Hyphomicrobiales</taxon>
        <taxon>Tepidamorphaceae</taxon>
        <taxon>Microbaculum</taxon>
    </lineage>
</organism>
<dbReference type="PROSITE" id="PS51257">
    <property type="entry name" value="PROKAR_LIPOPROTEIN"/>
    <property type="match status" value="1"/>
</dbReference>
<keyword evidence="10" id="KW-1185">Reference proteome</keyword>
<evidence type="ECO:0000256" key="4">
    <source>
        <dbReference type="ARBA" id="ARBA00022827"/>
    </source>
</evidence>
<dbReference type="InterPro" id="IPR012132">
    <property type="entry name" value="GMC_OxRdtase"/>
</dbReference>
<feature type="domain" description="Glucose-methanol-choline oxidoreductase C-terminal" evidence="8">
    <location>
        <begin position="389"/>
        <end position="522"/>
    </location>
</feature>
<dbReference type="InterPro" id="IPR036188">
    <property type="entry name" value="FAD/NAD-bd_sf"/>
</dbReference>
<name>A0AAW9RZA2_9HYPH</name>
<evidence type="ECO:0000259" key="7">
    <source>
        <dbReference type="Pfam" id="PF00732"/>
    </source>
</evidence>
<dbReference type="Pfam" id="PF05199">
    <property type="entry name" value="GMC_oxred_C"/>
    <property type="match status" value="1"/>
</dbReference>
<dbReference type="Proteomes" id="UP001378188">
    <property type="component" value="Unassembled WGS sequence"/>
</dbReference>
<feature type="binding site" evidence="5">
    <location>
        <position position="83"/>
    </location>
    <ligand>
        <name>FAD</name>
        <dbReference type="ChEBI" id="CHEBI:57692"/>
    </ligand>
</feature>
<protein>
    <submittedName>
        <fullName evidence="9">GMC family oxidoreductase N-terminal domain-containing protein</fullName>
    </submittedName>
</protein>
<gene>
    <name evidence="9" type="ORF">V3328_22460</name>
</gene>
<evidence type="ECO:0000256" key="5">
    <source>
        <dbReference type="PIRSR" id="PIRSR000137-2"/>
    </source>
</evidence>
<reference evidence="9 10" key="1">
    <citation type="submission" date="2024-02" db="EMBL/GenBank/DDBJ databases">
        <title>Genome analysis and characterization of Microbaculum marinisediminis sp. nov., isolated from marine sediment.</title>
        <authorList>
            <person name="Du Z.-J."/>
            <person name="Ye Y.-Q."/>
            <person name="Zhang Z.-R."/>
            <person name="Yuan S.-M."/>
            <person name="Zhang X.-Y."/>
        </authorList>
    </citation>
    <scope>NUCLEOTIDE SEQUENCE [LARGE SCALE GENOMIC DNA]</scope>
    <source>
        <strain evidence="9 10">SDUM1044001</strain>
    </source>
</reference>
<dbReference type="InterPro" id="IPR000172">
    <property type="entry name" value="GMC_OxRdtase_N"/>
</dbReference>
<dbReference type="InterPro" id="IPR007867">
    <property type="entry name" value="GMC_OxRtase_C"/>
</dbReference>
<dbReference type="SUPFAM" id="SSF51905">
    <property type="entry name" value="FAD/NAD(P)-binding domain"/>
    <property type="match status" value="1"/>
</dbReference>
<dbReference type="GO" id="GO:0016614">
    <property type="term" value="F:oxidoreductase activity, acting on CH-OH group of donors"/>
    <property type="evidence" value="ECO:0007669"/>
    <property type="project" value="InterPro"/>
</dbReference>
<evidence type="ECO:0000313" key="9">
    <source>
        <dbReference type="EMBL" id="MEJ8574264.1"/>
    </source>
</evidence>
<dbReference type="SUPFAM" id="SSF54373">
    <property type="entry name" value="FAD-linked reductases, C-terminal domain"/>
    <property type="match status" value="1"/>
</dbReference>
<feature type="domain" description="Glucose-methanol-choline oxidoreductase N-terminal" evidence="7">
    <location>
        <begin position="6"/>
        <end position="294"/>
    </location>
</feature>
<dbReference type="Pfam" id="PF00732">
    <property type="entry name" value="GMC_oxred_N"/>
    <property type="match status" value="1"/>
</dbReference>
<proteinExistence type="inferred from homology"/>
<comment type="similarity">
    <text evidence="2">Belongs to the GMC oxidoreductase family.</text>
</comment>
<evidence type="ECO:0000256" key="1">
    <source>
        <dbReference type="ARBA" id="ARBA00001974"/>
    </source>
</evidence>
<evidence type="ECO:0000259" key="8">
    <source>
        <dbReference type="Pfam" id="PF05199"/>
    </source>
</evidence>
<evidence type="ECO:0000256" key="2">
    <source>
        <dbReference type="ARBA" id="ARBA00010790"/>
    </source>
</evidence>
<dbReference type="Gene3D" id="3.30.560.10">
    <property type="entry name" value="Glucose Oxidase, domain 3"/>
    <property type="match status" value="1"/>
</dbReference>
<accession>A0AAW9RZA2</accession>
<dbReference type="RefSeq" id="WP_340331967.1">
    <property type="nucleotide sequence ID" value="NZ_JAZHOF010000011.1"/>
</dbReference>
<evidence type="ECO:0000256" key="6">
    <source>
        <dbReference type="SAM" id="MobiDB-lite"/>
    </source>
</evidence>
<dbReference type="Gene3D" id="3.50.50.60">
    <property type="entry name" value="FAD/NAD(P)-binding domain"/>
    <property type="match status" value="1"/>
</dbReference>
<comment type="cofactor">
    <cofactor evidence="1 5">
        <name>FAD</name>
        <dbReference type="ChEBI" id="CHEBI:57692"/>
    </cofactor>
</comment>